<keyword evidence="3" id="KW-1185">Reference proteome</keyword>
<name>A0ABP7FNW1_9ACTN</name>
<proteinExistence type="predicted"/>
<evidence type="ECO:0000313" key="2">
    <source>
        <dbReference type="EMBL" id="GAA3744577.1"/>
    </source>
</evidence>
<dbReference type="EMBL" id="BAABEP010000038">
    <property type="protein sequence ID" value="GAA3744577.1"/>
    <property type="molecule type" value="Genomic_DNA"/>
</dbReference>
<comment type="caution">
    <text evidence="2">The sequence shown here is derived from an EMBL/GenBank/DDBJ whole genome shotgun (WGS) entry which is preliminary data.</text>
</comment>
<accession>A0ABP7FNW1</accession>
<protein>
    <submittedName>
        <fullName evidence="2">Uncharacterized protein</fullName>
    </submittedName>
</protein>
<sequence length="154" mass="16271">MEIPGRTGENPGRTRKGRRNPHGFAGRTPVENRLETTGNRKAPKEADSPTGTGAAGGRRPPRKRKEAAEEAGGAGCPLRRTAPPGAGADAHPGKPLTDRRMRAQVNRRPSAARRLQASAGRSDRRRNTPANRRRGDGGPGAEERGPGTHRGTAG</sequence>
<reference evidence="3" key="1">
    <citation type="journal article" date="2019" name="Int. J. Syst. Evol. Microbiol.">
        <title>The Global Catalogue of Microorganisms (GCM) 10K type strain sequencing project: providing services to taxonomists for standard genome sequencing and annotation.</title>
        <authorList>
            <consortium name="The Broad Institute Genomics Platform"/>
            <consortium name="The Broad Institute Genome Sequencing Center for Infectious Disease"/>
            <person name="Wu L."/>
            <person name="Ma J."/>
        </authorList>
    </citation>
    <scope>NUCLEOTIDE SEQUENCE [LARGE SCALE GENOMIC DNA]</scope>
    <source>
        <strain evidence="3">JCM 30846</strain>
    </source>
</reference>
<feature type="compositionally biased region" description="Low complexity" evidence="1">
    <location>
        <begin position="82"/>
        <end position="95"/>
    </location>
</feature>
<dbReference type="Proteomes" id="UP001499884">
    <property type="component" value="Unassembled WGS sequence"/>
</dbReference>
<gene>
    <name evidence="2" type="ORF">GCM10023082_46630</name>
</gene>
<feature type="compositionally biased region" description="Basic and acidic residues" evidence="1">
    <location>
        <begin position="133"/>
        <end position="146"/>
    </location>
</feature>
<evidence type="ECO:0000313" key="3">
    <source>
        <dbReference type="Proteomes" id="UP001499884"/>
    </source>
</evidence>
<organism evidence="2 3">
    <name type="scientific">Streptomyces tremellae</name>
    <dbReference type="NCBI Taxonomy" id="1124239"/>
    <lineage>
        <taxon>Bacteria</taxon>
        <taxon>Bacillati</taxon>
        <taxon>Actinomycetota</taxon>
        <taxon>Actinomycetes</taxon>
        <taxon>Kitasatosporales</taxon>
        <taxon>Streptomycetaceae</taxon>
        <taxon>Streptomyces</taxon>
    </lineage>
</organism>
<evidence type="ECO:0000256" key="1">
    <source>
        <dbReference type="SAM" id="MobiDB-lite"/>
    </source>
</evidence>
<feature type="region of interest" description="Disordered" evidence="1">
    <location>
        <begin position="1"/>
        <end position="154"/>
    </location>
</feature>